<gene>
    <name evidence="9" type="ORF">BHU72_01810</name>
</gene>
<comment type="caution">
    <text evidence="9">The sequence shown here is derived from an EMBL/GenBank/DDBJ whole genome shotgun (WGS) entry which is preliminary data.</text>
</comment>
<dbReference type="GO" id="GO:0106312">
    <property type="term" value="F:methylenetetrahydrofolate reductase (NADH) activity"/>
    <property type="evidence" value="ECO:0007669"/>
    <property type="project" value="UniProtKB-EC"/>
</dbReference>
<evidence type="ECO:0000256" key="7">
    <source>
        <dbReference type="ARBA" id="ARBA00048628"/>
    </source>
</evidence>
<evidence type="ECO:0000256" key="6">
    <source>
        <dbReference type="ARBA" id="ARBA00023002"/>
    </source>
</evidence>
<dbReference type="SUPFAM" id="SSF51730">
    <property type="entry name" value="FAD-linked oxidoreductase"/>
    <property type="match status" value="1"/>
</dbReference>
<evidence type="ECO:0000256" key="8">
    <source>
        <dbReference type="RuleBase" id="RU003862"/>
    </source>
</evidence>
<dbReference type="InterPro" id="IPR029041">
    <property type="entry name" value="FAD-linked_oxidoreductase-like"/>
</dbReference>
<evidence type="ECO:0000256" key="5">
    <source>
        <dbReference type="ARBA" id="ARBA00022827"/>
    </source>
</evidence>
<comment type="pathway">
    <text evidence="2 8">One-carbon metabolism; tetrahydrofolate interconversion.</text>
</comment>
<organism evidence="9 10">
    <name type="scientific">Desulfuribacillus stibiiarsenatis</name>
    <dbReference type="NCBI Taxonomy" id="1390249"/>
    <lineage>
        <taxon>Bacteria</taxon>
        <taxon>Bacillati</taxon>
        <taxon>Bacillota</taxon>
        <taxon>Desulfuribacillia</taxon>
        <taxon>Desulfuribacillales</taxon>
        <taxon>Desulfuribacillaceae</taxon>
        <taxon>Desulfuribacillus</taxon>
    </lineage>
</organism>
<dbReference type="GO" id="GO:0009086">
    <property type="term" value="P:methionine biosynthetic process"/>
    <property type="evidence" value="ECO:0007669"/>
    <property type="project" value="TreeGrafter"/>
</dbReference>
<dbReference type="Proteomes" id="UP000095255">
    <property type="component" value="Unassembled WGS sequence"/>
</dbReference>
<keyword evidence="5 8" id="KW-0274">FAD</keyword>
<accession>A0A1E5LAB9</accession>
<dbReference type="OrthoDB" id="9803687at2"/>
<dbReference type="GO" id="GO:0005829">
    <property type="term" value="C:cytosol"/>
    <property type="evidence" value="ECO:0007669"/>
    <property type="project" value="TreeGrafter"/>
</dbReference>
<sequence length="291" mass="31646">MNTFSLRDKLRAGTFVVTVELEPPKGADPDPTLTKAKKLYGTVDAVNIADSPMATMRMSPIALSHILQKDVNMEAIFHLTCRDRNLLGLQSELLGAAALGVRNILTLTGDSPKQGDHPDASGIFDVNSVGLAKIAKTLNEGKDLSGKDLNKPSDFFIGAVANPGADDLDDEIRKVKEKIAAGVEFFQTQPVFDIETVLTFEKRLAEENITAKILYGILPLKSFKVATYLNDKVPGIRISREIMDRVEAGGQVAGVAIAKELYHELRKLSIAGVHIFPIGDLNMVHTILDIE</sequence>
<dbReference type="Gene3D" id="3.20.20.220">
    <property type="match status" value="1"/>
</dbReference>
<dbReference type="PANTHER" id="PTHR45754:SF3">
    <property type="entry name" value="METHYLENETETRAHYDROFOLATE REDUCTASE (NADPH)"/>
    <property type="match status" value="1"/>
</dbReference>
<dbReference type="InterPro" id="IPR003171">
    <property type="entry name" value="Mehydrof_redctse-like"/>
</dbReference>
<keyword evidence="4 8" id="KW-0285">Flavoprotein</keyword>
<dbReference type="UniPathway" id="UPA00193"/>
<evidence type="ECO:0000313" key="9">
    <source>
        <dbReference type="EMBL" id="OEH87014.1"/>
    </source>
</evidence>
<reference evidence="9 10" key="1">
    <citation type="submission" date="2016-09" db="EMBL/GenBank/DDBJ databases">
        <title>Desulfuribacillus arsenicus sp. nov., an obligately anaerobic, dissimilatory arsenic- and antimonate-reducing bacterium isolated from anoxic sediments.</title>
        <authorList>
            <person name="Abin C.A."/>
            <person name="Hollibaugh J.T."/>
        </authorList>
    </citation>
    <scope>NUCLEOTIDE SEQUENCE [LARGE SCALE GENOMIC DNA]</scope>
    <source>
        <strain evidence="9 10">MLFW-2</strain>
    </source>
</reference>
<dbReference type="AlphaFoldDB" id="A0A1E5LAB9"/>
<dbReference type="RefSeq" id="WP_069700892.1">
    <property type="nucleotide sequence ID" value="NZ_MJAT01000001.1"/>
</dbReference>
<dbReference type="CDD" id="cd00537">
    <property type="entry name" value="MTHFR"/>
    <property type="match status" value="1"/>
</dbReference>
<dbReference type="GO" id="GO:0035999">
    <property type="term" value="P:tetrahydrofolate interconversion"/>
    <property type="evidence" value="ECO:0007669"/>
    <property type="project" value="UniProtKB-UniPathway"/>
</dbReference>
<comment type="similarity">
    <text evidence="3 8">Belongs to the methylenetetrahydrofolate reductase family.</text>
</comment>
<evidence type="ECO:0000256" key="3">
    <source>
        <dbReference type="ARBA" id="ARBA00006743"/>
    </source>
</evidence>
<comment type="cofactor">
    <cofactor evidence="1 8">
        <name>FAD</name>
        <dbReference type="ChEBI" id="CHEBI:57692"/>
    </cofactor>
</comment>
<dbReference type="EMBL" id="MJAT01000001">
    <property type="protein sequence ID" value="OEH87014.1"/>
    <property type="molecule type" value="Genomic_DNA"/>
</dbReference>
<dbReference type="Pfam" id="PF02219">
    <property type="entry name" value="MTHFR"/>
    <property type="match status" value="1"/>
</dbReference>
<keyword evidence="10" id="KW-1185">Reference proteome</keyword>
<dbReference type="GO" id="GO:0071949">
    <property type="term" value="F:FAD binding"/>
    <property type="evidence" value="ECO:0007669"/>
    <property type="project" value="TreeGrafter"/>
</dbReference>
<name>A0A1E5LAB9_9FIRM</name>
<evidence type="ECO:0000256" key="2">
    <source>
        <dbReference type="ARBA" id="ARBA00004777"/>
    </source>
</evidence>
<keyword evidence="6 8" id="KW-0560">Oxidoreductase</keyword>
<evidence type="ECO:0000256" key="4">
    <source>
        <dbReference type="ARBA" id="ARBA00022630"/>
    </source>
</evidence>
<dbReference type="STRING" id="1390249.BHU72_01810"/>
<comment type="catalytic activity">
    <reaction evidence="7">
        <text>(6S)-5-methyl-5,6,7,8-tetrahydrofolate + NAD(+) = (6R)-5,10-methylene-5,6,7,8-tetrahydrofolate + NADH + H(+)</text>
        <dbReference type="Rhea" id="RHEA:19821"/>
        <dbReference type="ChEBI" id="CHEBI:15378"/>
        <dbReference type="ChEBI" id="CHEBI:15636"/>
        <dbReference type="ChEBI" id="CHEBI:18608"/>
        <dbReference type="ChEBI" id="CHEBI:57540"/>
        <dbReference type="ChEBI" id="CHEBI:57945"/>
        <dbReference type="EC" id="1.5.1.54"/>
    </reaction>
    <physiologicalReaction direction="right-to-left" evidence="7">
        <dbReference type="Rhea" id="RHEA:19823"/>
    </physiologicalReaction>
</comment>
<evidence type="ECO:0000313" key="10">
    <source>
        <dbReference type="Proteomes" id="UP000095255"/>
    </source>
</evidence>
<evidence type="ECO:0000256" key="1">
    <source>
        <dbReference type="ARBA" id="ARBA00001974"/>
    </source>
</evidence>
<dbReference type="PANTHER" id="PTHR45754">
    <property type="entry name" value="METHYLENETETRAHYDROFOLATE REDUCTASE"/>
    <property type="match status" value="1"/>
</dbReference>
<proteinExistence type="inferred from homology"/>
<protein>
    <recommendedName>
        <fullName evidence="8">Methylenetetrahydrofolate reductase</fullName>
    </recommendedName>
</protein>